<feature type="transmembrane region" description="Helical" evidence="1">
    <location>
        <begin position="64"/>
        <end position="86"/>
    </location>
</feature>
<keyword evidence="1" id="KW-0812">Transmembrane</keyword>
<protein>
    <submittedName>
        <fullName evidence="2">Uncharacterized protein</fullName>
    </submittedName>
</protein>
<sequence length="96" mass="9771">MLIATIVVAVTAMLRRRFGKGRGASRNENRHTGLRVSAWAAVIRGAADSARRAMVARIGSGRSVLVPGIIAGVAAVTLLSAAVVMVPCWCGGAGSA</sequence>
<dbReference type="Proteomes" id="UP000255355">
    <property type="component" value="Unassembled WGS sequence"/>
</dbReference>
<proteinExistence type="predicted"/>
<gene>
    <name evidence="2" type="ORF">DFR68_105593</name>
</gene>
<keyword evidence="1" id="KW-1133">Transmembrane helix</keyword>
<keyword evidence="1" id="KW-0472">Membrane</keyword>
<keyword evidence="3" id="KW-1185">Reference proteome</keyword>
<name>A0A370H4L3_9NOCA</name>
<dbReference type="EMBL" id="QQAZ01000005">
    <property type="protein sequence ID" value="RDI51116.1"/>
    <property type="molecule type" value="Genomic_DNA"/>
</dbReference>
<comment type="caution">
    <text evidence="2">The sequence shown here is derived from an EMBL/GenBank/DDBJ whole genome shotgun (WGS) entry which is preliminary data.</text>
</comment>
<organism evidence="2 3">
    <name type="scientific">Nocardia mexicana</name>
    <dbReference type="NCBI Taxonomy" id="279262"/>
    <lineage>
        <taxon>Bacteria</taxon>
        <taxon>Bacillati</taxon>
        <taxon>Actinomycetota</taxon>
        <taxon>Actinomycetes</taxon>
        <taxon>Mycobacteriales</taxon>
        <taxon>Nocardiaceae</taxon>
        <taxon>Nocardia</taxon>
    </lineage>
</organism>
<dbReference type="AlphaFoldDB" id="A0A370H4L3"/>
<evidence type="ECO:0000313" key="2">
    <source>
        <dbReference type="EMBL" id="RDI51116.1"/>
    </source>
</evidence>
<dbReference type="STRING" id="1210089.GCA_001613165_04753"/>
<evidence type="ECO:0000256" key="1">
    <source>
        <dbReference type="SAM" id="Phobius"/>
    </source>
</evidence>
<dbReference type="RefSeq" id="WP_068023484.1">
    <property type="nucleotide sequence ID" value="NZ_QQAZ01000005.1"/>
</dbReference>
<reference evidence="2 3" key="1">
    <citation type="submission" date="2018-07" db="EMBL/GenBank/DDBJ databases">
        <title>Genomic Encyclopedia of Type Strains, Phase IV (KMG-IV): sequencing the most valuable type-strain genomes for metagenomic binning, comparative biology and taxonomic classification.</title>
        <authorList>
            <person name="Goeker M."/>
        </authorList>
    </citation>
    <scope>NUCLEOTIDE SEQUENCE [LARGE SCALE GENOMIC DNA]</scope>
    <source>
        <strain evidence="2 3">DSM 44952</strain>
    </source>
</reference>
<accession>A0A370H4L3</accession>
<evidence type="ECO:0000313" key="3">
    <source>
        <dbReference type="Proteomes" id="UP000255355"/>
    </source>
</evidence>